<dbReference type="RefSeq" id="WP_234714180.1">
    <property type="nucleotide sequence ID" value="NZ_JYNL01000064.1"/>
</dbReference>
<dbReference type="AlphaFoldDB" id="A0A0J6VHG9"/>
<dbReference type="Proteomes" id="UP000036513">
    <property type="component" value="Unassembled WGS sequence"/>
</dbReference>
<evidence type="ECO:0000313" key="4">
    <source>
        <dbReference type="EMBL" id="KMO70465.1"/>
    </source>
</evidence>
<dbReference type="PANTHER" id="PTHR13194:SF19">
    <property type="entry name" value="NAD(P)-BINDING ROSSMANN-FOLD SUPERFAMILY PROTEIN"/>
    <property type="match status" value="1"/>
</dbReference>
<dbReference type="InterPro" id="IPR013857">
    <property type="entry name" value="NADH-UbQ_OxRdtase-assoc_prot30"/>
</dbReference>
<dbReference type="SUPFAM" id="SSF49785">
    <property type="entry name" value="Galactose-binding domain-like"/>
    <property type="match status" value="1"/>
</dbReference>
<evidence type="ECO:0000313" key="5">
    <source>
        <dbReference type="Proteomes" id="UP000036513"/>
    </source>
</evidence>
<evidence type="ECO:0000259" key="3">
    <source>
        <dbReference type="Pfam" id="PF08547"/>
    </source>
</evidence>
<keyword evidence="2" id="KW-0732">Signal</keyword>
<feature type="domain" description="NADH:ubiquinone oxidoreductase intermediate-associated protein 30" evidence="3">
    <location>
        <begin position="46"/>
        <end position="200"/>
    </location>
</feature>
<gene>
    <name evidence="4" type="ORF">MCHLDSM_05353</name>
</gene>
<keyword evidence="5" id="KW-1185">Reference proteome</keyword>
<comment type="caution">
    <text evidence="4">The sequence shown here is derived from an EMBL/GenBank/DDBJ whole genome shotgun (WGS) entry which is preliminary data.</text>
</comment>
<evidence type="ECO:0000256" key="2">
    <source>
        <dbReference type="SAM" id="SignalP"/>
    </source>
</evidence>
<dbReference type="Pfam" id="PF08547">
    <property type="entry name" value="CIA30"/>
    <property type="match status" value="1"/>
</dbReference>
<evidence type="ECO:0000256" key="1">
    <source>
        <dbReference type="ARBA" id="ARBA00007884"/>
    </source>
</evidence>
<dbReference type="InterPro" id="IPR008979">
    <property type="entry name" value="Galactose-bd-like_sf"/>
</dbReference>
<dbReference type="PATRIC" id="fig|37916.4.peg.5360"/>
<protein>
    <submittedName>
        <fullName evidence="4">Complex I intermediate-associated protein 30 (CIA30)</fullName>
    </submittedName>
</protein>
<feature type="signal peptide" evidence="2">
    <location>
        <begin position="1"/>
        <end position="34"/>
    </location>
</feature>
<dbReference type="PANTHER" id="PTHR13194">
    <property type="entry name" value="COMPLEX I INTERMEDIATE-ASSOCIATED PROTEIN 30"/>
    <property type="match status" value="1"/>
</dbReference>
<sequence length="207" mass="21463" precursor="true">MGVDQMKVRALMGVVVACSLAVMSCGSVEPSAGAAPPDGSDVVLVDLSNPGEVATWTTVNDPVMGGRSTSAVTFGNGGLVFSGTLSLENNGGFASARGPEDPDTGRKATGATSLRVRAMGDGKTYVLKVGDAGQPWAYIQRFTTEAGVPRAYDLPVAGFQPVGMRFDPAPEAPRNLDPSRINEVSLYILDKQQGPFTLTVNGIDADI</sequence>
<name>A0A0J6VHG9_9MYCO</name>
<dbReference type="EMBL" id="JYNL01000064">
    <property type="protein sequence ID" value="KMO70465.1"/>
    <property type="molecule type" value="Genomic_DNA"/>
</dbReference>
<dbReference type="STRING" id="37916.MCHLDSM_05353"/>
<reference evidence="4 5" key="1">
    <citation type="journal article" date="2015" name="Genome Biol. Evol.">
        <title>Characterization of Three Mycobacterium spp. with Potential Use in Bioremediation by Genome Sequencing and Comparative Genomics.</title>
        <authorList>
            <person name="Das S."/>
            <person name="Pettersson B.M."/>
            <person name="Behra P.R."/>
            <person name="Ramesh M."/>
            <person name="Dasgupta S."/>
            <person name="Bhattacharya A."/>
            <person name="Kirsebom L.A."/>
        </authorList>
    </citation>
    <scope>NUCLEOTIDE SEQUENCE [LARGE SCALE GENOMIC DNA]</scope>
    <source>
        <strain evidence="4 5">DSM 43826</strain>
    </source>
</reference>
<feature type="chain" id="PRO_5005282986" evidence="2">
    <location>
        <begin position="35"/>
        <end position="207"/>
    </location>
</feature>
<accession>A0A0J6VHG9</accession>
<dbReference type="PROSITE" id="PS51257">
    <property type="entry name" value="PROKAR_LIPOPROTEIN"/>
    <property type="match status" value="1"/>
</dbReference>
<organism evidence="4 5">
    <name type="scientific">Mycolicibacterium chlorophenolicum</name>
    <dbReference type="NCBI Taxonomy" id="37916"/>
    <lineage>
        <taxon>Bacteria</taxon>
        <taxon>Bacillati</taxon>
        <taxon>Actinomycetota</taxon>
        <taxon>Actinomycetes</taxon>
        <taxon>Mycobacteriales</taxon>
        <taxon>Mycobacteriaceae</taxon>
        <taxon>Mycolicibacterium</taxon>
    </lineage>
</organism>
<comment type="similarity">
    <text evidence="1">Belongs to the CIA30 family.</text>
</comment>
<proteinExistence type="inferred from homology"/>
<dbReference type="InterPro" id="IPR039131">
    <property type="entry name" value="NDUFAF1"/>
</dbReference>